<proteinExistence type="predicted"/>
<gene>
    <name evidence="2" type="ORF">CAMP_LOCUS11092</name>
</gene>
<feature type="signal peptide" evidence="1">
    <location>
        <begin position="1"/>
        <end position="18"/>
    </location>
</feature>
<dbReference type="OrthoDB" id="5825554at2759"/>
<protein>
    <recommendedName>
        <fullName evidence="4">SXP/RAL-2 family protein Ani s 5-like cation-binding domain-containing protein</fullName>
    </recommendedName>
</protein>
<dbReference type="EMBL" id="CANHGI010000004">
    <property type="protein sequence ID" value="CAI5448455.1"/>
    <property type="molecule type" value="Genomic_DNA"/>
</dbReference>
<sequence>MRSNLLIFLFFLTNAVFSIDNIISPFERFNMEIEEFIPTIQQELIFADYPNMTDQQSQEQIRTLFPMLNLRIQELRNLGLEADKNRKEVQHKMCHSKHIFYYLKLEKQLKKLQKELVGFNITAEKSRKMLYDIYKAIKDWKKFSSRPC</sequence>
<reference evidence="2" key="1">
    <citation type="submission" date="2022-11" db="EMBL/GenBank/DDBJ databases">
        <authorList>
            <person name="Kikuchi T."/>
        </authorList>
    </citation>
    <scope>NUCLEOTIDE SEQUENCE</scope>
    <source>
        <strain evidence="2">PS1010</strain>
    </source>
</reference>
<keyword evidence="1" id="KW-0732">Signal</keyword>
<dbReference type="Proteomes" id="UP001152747">
    <property type="component" value="Unassembled WGS sequence"/>
</dbReference>
<accession>A0A9P1INC0</accession>
<keyword evidence="3" id="KW-1185">Reference proteome</keyword>
<evidence type="ECO:0008006" key="4">
    <source>
        <dbReference type="Google" id="ProtNLM"/>
    </source>
</evidence>
<evidence type="ECO:0000313" key="3">
    <source>
        <dbReference type="Proteomes" id="UP001152747"/>
    </source>
</evidence>
<dbReference type="AlphaFoldDB" id="A0A9P1INC0"/>
<evidence type="ECO:0000256" key="1">
    <source>
        <dbReference type="SAM" id="SignalP"/>
    </source>
</evidence>
<name>A0A9P1INC0_9PELO</name>
<comment type="caution">
    <text evidence="2">The sequence shown here is derived from an EMBL/GenBank/DDBJ whole genome shotgun (WGS) entry which is preliminary data.</text>
</comment>
<evidence type="ECO:0000313" key="2">
    <source>
        <dbReference type="EMBL" id="CAI5448455.1"/>
    </source>
</evidence>
<feature type="chain" id="PRO_5040260132" description="SXP/RAL-2 family protein Ani s 5-like cation-binding domain-containing protein" evidence="1">
    <location>
        <begin position="19"/>
        <end position="148"/>
    </location>
</feature>
<organism evidence="2 3">
    <name type="scientific">Caenorhabditis angaria</name>
    <dbReference type="NCBI Taxonomy" id="860376"/>
    <lineage>
        <taxon>Eukaryota</taxon>
        <taxon>Metazoa</taxon>
        <taxon>Ecdysozoa</taxon>
        <taxon>Nematoda</taxon>
        <taxon>Chromadorea</taxon>
        <taxon>Rhabditida</taxon>
        <taxon>Rhabditina</taxon>
        <taxon>Rhabditomorpha</taxon>
        <taxon>Rhabditoidea</taxon>
        <taxon>Rhabditidae</taxon>
        <taxon>Peloderinae</taxon>
        <taxon>Caenorhabditis</taxon>
    </lineage>
</organism>